<evidence type="ECO:0000259" key="2">
    <source>
        <dbReference type="PROSITE" id="PS50011"/>
    </source>
</evidence>
<dbReference type="RefSeq" id="XP_013906649.1">
    <property type="nucleotide sequence ID" value="XM_014051195.1"/>
</dbReference>
<dbReference type="GO" id="GO:0005524">
    <property type="term" value="F:ATP binding"/>
    <property type="evidence" value="ECO:0007669"/>
    <property type="project" value="InterPro"/>
</dbReference>
<dbReference type="STRING" id="145388.A0A0D2MYX9"/>
<dbReference type="InterPro" id="IPR000719">
    <property type="entry name" value="Prot_kinase_dom"/>
</dbReference>
<dbReference type="KEGG" id="mng:MNEG_0326"/>
<keyword evidence="4" id="KW-1185">Reference proteome</keyword>
<dbReference type="Pfam" id="PF00069">
    <property type="entry name" value="Pkinase"/>
    <property type="match status" value="1"/>
</dbReference>
<reference evidence="3 4" key="1">
    <citation type="journal article" date="2013" name="BMC Genomics">
        <title>Reconstruction of the lipid metabolism for the microalga Monoraphidium neglectum from its genome sequence reveals characteristics suitable for biofuel production.</title>
        <authorList>
            <person name="Bogen C."/>
            <person name="Al-Dilaimi A."/>
            <person name="Albersmeier A."/>
            <person name="Wichmann J."/>
            <person name="Grundmann M."/>
            <person name="Rupp O."/>
            <person name="Lauersen K.J."/>
            <person name="Blifernez-Klassen O."/>
            <person name="Kalinowski J."/>
            <person name="Goesmann A."/>
            <person name="Mussgnug J.H."/>
            <person name="Kruse O."/>
        </authorList>
    </citation>
    <scope>NUCLEOTIDE SEQUENCE [LARGE SCALE GENOMIC DNA]</scope>
    <source>
        <strain evidence="3 4">SAG 48.87</strain>
    </source>
</reference>
<feature type="region of interest" description="Disordered" evidence="1">
    <location>
        <begin position="1"/>
        <end position="23"/>
    </location>
</feature>
<protein>
    <recommendedName>
        <fullName evidence="2">Protein kinase domain-containing protein</fullName>
    </recommendedName>
</protein>
<evidence type="ECO:0000313" key="3">
    <source>
        <dbReference type="EMBL" id="KIZ07630.1"/>
    </source>
</evidence>
<dbReference type="Gene3D" id="1.10.510.10">
    <property type="entry name" value="Transferase(Phosphotransferase) domain 1"/>
    <property type="match status" value="1"/>
</dbReference>
<proteinExistence type="predicted"/>
<dbReference type="OrthoDB" id="68483at2759"/>
<dbReference type="AlphaFoldDB" id="A0A0D2MYX9"/>
<evidence type="ECO:0000256" key="1">
    <source>
        <dbReference type="SAM" id="MobiDB-lite"/>
    </source>
</evidence>
<name>A0A0D2MYX9_9CHLO</name>
<dbReference type="GeneID" id="25726444"/>
<accession>A0A0D2MYX9</accession>
<dbReference type="EMBL" id="KK100243">
    <property type="protein sequence ID" value="KIZ07630.1"/>
    <property type="molecule type" value="Genomic_DNA"/>
</dbReference>
<gene>
    <name evidence="3" type="ORF">MNEG_0326</name>
</gene>
<organism evidence="3 4">
    <name type="scientific">Monoraphidium neglectum</name>
    <dbReference type="NCBI Taxonomy" id="145388"/>
    <lineage>
        <taxon>Eukaryota</taxon>
        <taxon>Viridiplantae</taxon>
        <taxon>Chlorophyta</taxon>
        <taxon>core chlorophytes</taxon>
        <taxon>Chlorophyceae</taxon>
        <taxon>CS clade</taxon>
        <taxon>Sphaeropleales</taxon>
        <taxon>Selenastraceae</taxon>
        <taxon>Monoraphidium</taxon>
    </lineage>
</organism>
<dbReference type="SUPFAM" id="SSF56112">
    <property type="entry name" value="Protein kinase-like (PK-like)"/>
    <property type="match status" value="1"/>
</dbReference>
<sequence length="176" mass="18683">MGACCSAPAVAGGAEPQDDPTGGLSEAYDVKHLLGSGSAGDTWLCEERGSGDVVAIKLIRRPIPPVMGTSIMREVKIGAELGKGHLNIVKPREVVLTSKWRVGPPQQGPGQGAGLQEAECGRVVTGTHLGLVMEYVAGGNMADYILKSILLKFGDFDRRDGLVMEEDEALYFFKQV</sequence>
<dbReference type="InterPro" id="IPR011009">
    <property type="entry name" value="Kinase-like_dom_sf"/>
</dbReference>
<dbReference type="PROSITE" id="PS50011">
    <property type="entry name" value="PROTEIN_KINASE_DOM"/>
    <property type="match status" value="1"/>
</dbReference>
<dbReference type="Proteomes" id="UP000054498">
    <property type="component" value="Unassembled WGS sequence"/>
</dbReference>
<dbReference type="GO" id="GO:0004672">
    <property type="term" value="F:protein kinase activity"/>
    <property type="evidence" value="ECO:0007669"/>
    <property type="project" value="InterPro"/>
</dbReference>
<evidence type="ECO:0000313" key="4">
    <source>
        <dbReference type="Proteomes" id="UP000054498"/>
    </source>
</evidence>
<feature type="domain" description="Protein kinase" evidence="2">
    <location>
        <begin position="28"/>
        <end position="176"/>
    </location>
</feature>